<dbReference type="GO" id="GO:0004527">
    <property type="term" value="F:exonuclease activity"/>
    <property type="evidence" value="ECO:0007669"/>
    <property type="project" value="UniProtKB-KW"/>
</dbReference>
<dbReference type="Pfam" id="PF17770">
    <property type="entry name" value="RNase_J_C"/>
    <property type="match status" value="1"/>
</dbReference>
<dbReference type="InterPro" id="IPR001279">
    <property type="entry name" value="Metallo-B-lactamas"/>
</dbReference>
<dbReference type="CDD" id="cd07714">
    <property type="entry name" value="RNaseJ_MBL-fold"/>
    <property type="match status" value="1"/>
</dbReference>
<evidence type="ECO:0000256" key="3">
    <source>
        <dbReference type="ARBA" id="ARBA00022839"/>
    </source>
</evidence>
<keyword evidence="3" id="KW-0269">Exonuclease</keyword>
<accession>A0A1F6WZ93</accession>
<protein>
    <recommendedName>
        <fullName evidence="6">Metallo-beta-lactamase domain-containing protein</fullName>
    </recommendedName>
</protein>
<evidence type="ECO:0000313" key="8">
    <source>
        <dbReference type="Proteomes" id="UP000177001"/>
    </source>
</evidence>
<keyword evidence="2" id="KW-0540">Nuclease</keyword>
<dbReference type="GO" id="GO:0003723">
    <property type="term" value="F:RNA binding"/>
    <property type="evidence" value="ECO:0007669"/>
    <property type="project" value="UniProtKB-KW"/>
</dbReference>
<dbReference type="Gene3D" id="3.10.20.580">
    <property type="match status" value="1"/>
</dbReference>
<dbReference type="Gene3D" id="3.40.50.10710">
    <property type="entry name" value="Metallo-hydrolase/oxidoreductase"/>
    <property type="match status" value="1"/>
</dbReference>
<name>A0A1F6WZ93_9BACT</name>
<sequence length="654" mass="73255">MIKKTRLSFSSISRSDTSGDHRTAPGRPVRRTMPEGKSSSEIYKKNSSKSSTYQYSKKGHGSSGGSGLYGNQHNKNIVENKIPPVEKGVIRVIPLGGVEEVGRNMILVESEDDIIVLDIGFHFIDEEEAMGADFTLPNFKYLEERKNKIRAVVITHGHLDHIGGIPFIIDRIGNPPIYAQFLTTLMIKKRQEEFPGNKTLDLRVVDEDTKVKFNQLSLGFFPVFHSIPDSMGAIIGALYGNIIVSGDMKLEHEKGKPTAKEEKKWGMLGKNNTLLLIADSTNAEVPGFSIEEKEVQKNIEEIIRTTKGRLIIGTFASQFDRMIKIVEICERFNKKIVVEGRSMKNNIEIAKLANILKAKDETFVPSQEIDNYPPNKIVVIATGAQGEEFAALMRMATNNHKNIKLNSRDTVLLSSSVIPGNEVNIQKLKDNLYRHDLKLIHYGMSEVHSGGHARQEDLVWINKTVNPKFFMPGYGNHSMLRIHAQIIHERNNFPKENIVVPDNGMIIEVIDKGNKITVRKEKAPASMMVVDGLSIGDVQNVVVKDRAMLAQDGMFVVIILVDQKTGKLKKSPDLISRGFVYLKENQELLRQVRIIIKKSVEDSIAKSPTKLNNYSNGSGIDFDYIKTGLGKTVSKFLYQKTEKRPLVIPVILSV</sequence>
<evidence type="ECO:0000256" key="1">
    <source>
        <dbReference type="ARBA" id="ARBA00022490"/>
    </source>
</evidence>
<evidence type="ECO:0000313" key="7">
    <source>
        <dbReference type="EMBL" id="OGI87221.1"/>
    </source>
</evidence>
<dbReference type="GO" id="GO:0046872">
    <property type="term" value="F:metal ion binding"/>
    <property type="evidence" value="ECO:0007669"/>
    <property type="project" value="InterPro"/>
</dbReference>
<dbReference type="Gene3D" id="3.60.15.10">
    <property type="entry name" value="Ribonuclease Z/Hydroxyacylglutathione hydrolase-like"/>
    <property type="match status" value="1"/>
</dbReference>
<comment type="caution">
    <text evidence="7">The sequence shown here is derived from an EMBL/GenBank/DDBJ whole genome shotgun (WGS) entry which is preliminary data.</text>
</comment>
<dbReference type="Pfam" id="PF00753">
    <property type="entry name" value="Lactamase_B"/>
    <property type="match status" value="1"/>
</dbReference>
<organism evidence="7 8">
    <name type="scientific">Candidatus Nomurabacteria bacterium RIFCSPLOWO2_01_FULL_36_16</name>
    <dbReference type="NCBI Taxonomy" id="1801767"/>
    <lineage>
        <taxon>Bacteria</taxon>
        <taxon>Candidatus Nomuraibacteriota</taxon>
    </lineage>
</organism>
<gene>
    <name evidence="7" type="ORF">A3A91_03765</name>
</gene>
<feature type="region of interest" description="Disordered" evidence="5">
    <location>
        <begin position="1"/>
        <end position="69"/>
    </location>
</feature>
<dbReference type="EMBL" id="MFUR01000004">
    <property type="protein sequence ID" value="OGI87221.1"/>
    <property type="molecule type" value="Genomic_DNA"/>
</dbReference>
<dbReference type="InterPro" id="IPR042173">
    <property type="entry name" value="RNase_J_2"/>
</dbReference>
<reference evidence="7 8" key="1">
    <citation type="journal article" date="2016" name="Nat. Commun.">
        <title>Thousands of microbial genomes shed light on interconnected biogeochemical processes in an aquifer system.</title>
        <authorList>
            <person name="Anantharaman K."/>
            <person name="Brown C.T."/>
            <person name="Hug L.A."/>
            <person name="Sharon I."/>
            <person name="Castelle C.J."/>
            <person name="Probst A.J."/>
            <person name="Thomas B.C."/>
            <person name="Singh A."/>
            <person name="Wilkins M.J."/>
            <person name="Karaoz U."/>
            <person name="Brodie E.L."/>
            <person name="Williams K.H."/>
            <person name="Hubbard S.S."/>
            <person name="Banfield J.F."/>
        </authorList>
    </citation>
    <scope>NUCLEOTIDE SEQUENCE [LARGE SCALE GENOMIC DNA]</scope>
</reference>
<evidence type="ECO:0000259" key="6">
    <source>
        <dbReference type="SMART" id="SM00849"/>
    </source>
</evidence>
<dbReference type="SUPFAM" id="SSF56281">
    <property type="entry name" value="Metallo-hydrolase/oxidoreductase"/>
    <property type="match status" value="1"/>
</dbReference>
<evidence type="ECO:0000256" key="5">
    <source>
        <dbReference type="SAM" id="MobiDB-lite"/>
    </source>
</evidence>
<dbReference type="NCBIfam" id="TIGR00649">
    <property type="entry name" value="MG423"/>
    <property type="match status" value="1"/>
</dbReference>
<feature type="compositionally biased region" description="Polar residues" evidence="5">
    <location>
        <begin position="7"/>
        <end position="16"/>
    </location>
</feature>
<keyword evidence="1" id="KW-0963">Cytoplasm</keyword>
<dbReference type="SMART" id="SM00849">
    <property type="entry name" value="Lactamase_B"/>
    <property type="match status" value="1"/>
</dbReference>
<evidence type="ECO:0000256" key="2">
    <source>
        <dbReference type="ARBA" id="ARBA00022722"/>
    </source>
</evidence>
<dbReference type="Pfam" id="PF22505">
    <property type="entry name" value="RNase_J_b_CASP"/>
    <property type="match status" value="1"/>
</dbReference>
<dbReference type="InterPro" id="IPR055132">
    <property type="entry name" value="RNase_J_b_CASP"/>
</dbReference>
<keyword evidence="4" id="KW-0694">RNA-binding</keyword>
<feature type="domain" description="Metallo-beta-lactamase" evidence="6">
    <location>
        <begin position="102"/>
        <end position="288"/>
    </location>
</feature>
<dbReference type="AlphaFoldDB" id="A0A1F6WZ93"/>
<dbReference type="InterPro" id="IPR041636">
    <property type="entry name" value="RNase_J_C"/>
</dbReference>
<keyword evidence="3" id="KW-0378">Hydrolase</keyword>
<dbReference type="Proteomes" id="UP000177001">
    <property type="component" value="Unassembled WGS sequence"/>
</dbReference>
<dbReference type="PANTHER" id="PTHR43694">
    <property type="entry name" value="RIBONUCLEASE J"/>
    <property type="match status" value="1"/>
</dbReference>
<dbReference type="InterPro" id="IPR036866">
    <property type="entry name" value="RibonucZ/Hydroxyglut_hydro"/>
</dbReference>
<dbReference type="InterPro" id="IPR004613">
    <property type="entry name" value="RNase_J"/>
</dbReference>
<dbReference type="PANTHER" id="PTHR43694:SF1">
    <property type="entry name" value="RIBONUCLEASE J"/>
    <property type="match status" value="1"/>
</dbReference>
<proteinExistence type="predicted"/>
<evidence type="ECO:0000256" key="4">
    <source>
        <dbReference type="ARBA" id="ARBA00022884"/>
    </source>
</evidence>